<gene>
    <name evidence="2" type="ORF">HAX54_035695</name>
</gene>
<evidence type="ECO:0000256" key="1">
    <source>
        <dbReference type="SAM" id="MobiDB-lite"/>
    </source>
</evidence>
<evidence type="ECO:0000313" key="3">
    <source>
        <dbReference type="Proteomes" id="UP000823775"/>
    </source>
</evidence>
<sequence>MLQADTDAIAAMPKVDQVASAMSPVDQVATAMSPVDQIQNITEEYDNSEEDYTINYDGQDVENSGNNQPVGESIIVHDPQGIQLQVDLSKWFHSNHNDSVVPSSRVSRDTKEEEAAGSHHMVTRTKSKKLPIIHVSFTTEGSSVEPKTVSQALATPHWSTQVSKGKVREGKVSDEFDIFNEHK</sequence>
<feature type="compositionally biased region" description="Basic and acidic residues" evidence="1">
    <location>
        <begin position="106"/>
        <end position="117"/>
    </location>
</feature>
<organism evidence="2 3">
    <name type="scientific">Datura stramonium</name>
    <name type="common">Jimsonweed</name>
    <name type="synonym">Common thornapple</name>
    <dbReference type="NCBI Taxonomy" id="4076"/>
    <lineage>
        <taxon>Eukaryota</taxon>
        <taxon>Viridiplantae</taxon>
        <taxon>Streptophyta</taxon>
        <taxon>Embryophyta</taxon>
        <taxon>Tracheophyta</taxon>
        <taxon>Spermatophyta</taxon>
        <taxon>Magnoliopsida</taxon>
        <taxon>eudicotyledons</taxon>
        <taxon>Gunneridae</taxon>
        <taxon>Pentapetalae</taxon>
        <taxon>asterids</taxon>
        <taxon>lamiids</taxon>
        <taxon>Solanales</taxon>
        <taxon>Solanaceae</taxon>
        <taxon>Solanoideae</taxon>
        <taxon>Datureae</taxon>
        <taxon>Datura</taxon>
    </lineage>
</organism>
<protein>
    <submittedName>
        <fullName evidence="2">Uncharacterized protein</fullName>
    </submittedName>
</protein>
<dbReference type="Proteomes" id="UP000823775">
    <property type="component" value="Unassembled WGS sequence"/>
</dbReference>
<accession>A0ABS8SFI7</accession>
<keyword evidence="3" id="KW-1185">Reference proteome</keyword>
<feature type="region of interest" description="Disordered" evidence="1">
    <location>
        <begin position="98"/>
        <end position="123"/>
    </location>
</feature>
<reference evidence="2 3" key="1">
    <citation type="journal article" date="2021" name="BMC Genomics">
        <title>Datura genome reveals duplications of psychoactive alkaloid biosynthetic genes and high mutation rate following tissue culture.</title>
        <authorList>
            <person name="Rajewski A."/>
            <person name="Carter-House D."/>
            <person name="Stajich J."/>
            <person name="Litt A."/>
        </authorList>
    </citation>
    <scope>NUCLEOTIDE SEQUENCE [LARGE SCALE GENOMIC DNA]</scope>
    <source>
        <strain evidence="2">AR-01</strain>
    </source>
</reference>
<name>A0ABS8SFI7_DATST</name>
<comment type="caution">
    <text evidence="2">The sequence shown here is derived from an EMBL/GenBank/DDBJ whole genome shotgun (WGS) entry which is preliminary data.</text>
</comment>
<dbReference type="EMBL" id="JACEIK010000468">
    <property type="protein sequence ID" value="MCD7457662.1"/>
    <property type="molecule type" value="Genomic_DNA"/>
</dbReference>
<proteinExistence type="predicted"/>
<evidence type="ECO:0000313" key="2">
    <source>
        <dbReference type="EMBL" id="MCD7457662.1"/>
    </source>
</evidence>